<evidence type="ECO:0000313" key="2">
    <source>
        <dbReference type="EMBL" id="NMG46033.1"/>
    </source>
</evidence>
<feature type="transmembrane region" description="Helical" evidence="1">
    <location>
        <begin position="291"/>
        <end position="312"/>
    </location>
</feature>
<dbReference type="EMBL" id="WTVN01000046">
    <property type="protein sequence ID" value="NMG46033.1"/>
    <property type="molecule type" value="Genomic_DNA"/>
</dbReference>
<keyword evidence="1" id="KW-0812">Transmembrane</keyword>
<protein>
    <recommendedName>
        <fullName evidence="4">EpsG family protein</fullName>
    </recommendedName>
</protein>
<keyword evidence="1" id="KW-1133">Transmembrane helix</keyword>
<feature type="transmembrane region" description="Helical" evidence="1">
    <location>
        <begin position="134"/>
        <end position="156"/>
    </location>
</feature>
<feature type="transmembrane region" description="Helical" evidence="1">
    <location>
        <begin position="204"/>
        <end position="227"/>
    </location>
</feature>
<dbReference type="InterPro" id="IPR049458">
    <property type="entry name" value="EpsG-like"/>
</dbReference>
<organism evidence="2 3">
    <name type="scientific">Aromatoleum toluvorans</name>
    <dbReference type="NCBI Taxonomy" id="92002"/>
    <lineage>
        <taxon>Bacteria</taxon>
        <taxon>Pseudomonadati</taxon>
        <taxon>Pseudomonadota</taxon>
        <taxon>Betaproteobacteria</taxon>
        <taxon>Rhodocyclales</taxon>
        <taxon>Rhodocyclaceae</taxon>
        <taxon>Aromatoleum</taxon>
    </lineage>
</organism>
<gene>
    <name evidence="2" type="ORF">GPA22_20140</name>
</gene>
<comment type="caution">
    <text evidence="2">The sequence shown here is derived from an EMBL/GenBank/DDBJ whole genome shotgun (WGS) entry which is preliminary data.</text>
</comment>
<feature type="transmembrane region" description="Helical" evidence="1">
    <location>
        <begin position="264"/>
        <end position="284"/>
    </location>
</feature>
<feature type="transmembrane region" description="Helical" evidence="1">
    <location>
        <begin position="88"/>
        <end position="106"/>
    </location>
</feature>
<evidence type="ECO:0000256" key="1">
    <source>
        <dbReference type="SAM" id="Phobius"/>
    </source>
</evidence>
<sequence>MDFLLAGSLIFFAGLRGDSLDYNEYVLMFESIQAASQQSFFERVLIGKDFLFGSLLIFISDSGFGIASVFVFAAILSVGTKAIAFRRVFGSCLLGLFIFTCTYYFLQDFTQIRAAIAIGFCFNALVSVVMKRPFLYLLMSFFAVGFHAQAALFIACTAPLLIRGKARFLLMAIMSMIVVVIAPLLINVVIAFDNRPGIAEAADALSFNGVFSAFVNLFLLIATFLFCRENIRSEMERELAVASIFLVIAGFAFLMLTYSTSVTLAWRAAEMLMSFGVFVVVAALRGAAKPVVVLLSGIYCLFNIVLLARGALLVDYRFAENLGACCAEFW</sequence>
<reference evidence="2 3" key="1">
    <citation type="submission" date="2019-12" db="EMBL/GenBank/DDBJ databases">
        <title>Comparative genomics gives insights into the taxonomy of the Azoarcus-Aromatoleum group and reveals separate origins of nif in the plant-associated Azoarcus and non-plant-associated Aromatoleum sub-groups.</title>
        <authorList>
            <person name="Lafos M."/>
            <person name="Maluk M."/>
            <person name="Batista M."/>
            <person name="Junghare M."/>
            <person name="Carmona M."/>
            <person name="Faoro H."/>
            <person name="Cruz L.M."/>
            <person name="Battistoni F."/>
            <person name="De Souza E."/>
            <person name="Pedrosa F."/>
            <person name="Chen W.-M."/>
            <person name="Poole P.S."/>
            <person name="Dixon R.A."/>
            <person name="James E.K."/>
        </authorList>
    </citation>
    <scope>NUCLEOTIDE SEQUENCE [LARGE SCALE GENOMIC DNA]</scope>
    <source>
        <strain evidence="2 3">Td21</strain>
    </source>
</reference>
<feature type="transmembrane region" description="Helical" evidence="1">
    <location>
        <begin position="168"/>
        <end position="192"/>
    </location>
</feature>
<feature type="transmembrane region" description="Helical" evidence="1">
    <location>
        <begin position="239"/>
        <end position="258"/>
    </location>
</feature>
<dbReference type="Pfam" id="PF14897">
    <property type="entry name" value="EpsG"/>
    <property type="match status" value="1"/>
</dbReference>
<proteinExistence type="predicted"/>
<accession>A0ABX1Q308</accession>
<evidence type="ECO:0000313" key="3">
    <source>
        <dbReference type="Proteomes" id="UP000623795"/>
    </source>
</evidence>
<dbReference type="RefSeq" id="WP_169257865.1">
    <property type="nucleotide sequence ID" value="NZ_WTVN01000046.1"/>
</dbReference>
<evidence type="ECO:0008006" key="4">
    <source>
        <dbReference type="Google" id="ProtNLM"/>
    </source>
</evidence>
<name>A0ABX1Q308_9RHOO</name>
<keyword evidence="3" id="KW-1185">Reference proteome</keyword>
<feature type="transmembrane region" description="Helical" evidence="1">
    <location>
        <begin position="50"/>
        <end position="76"/>
    </location>
</feature>
<dbReference type="Proteomes" id="UP000623795">
    <property type="component" value="Unassembled WGS sequence"/>
</dbReference>
<keyword evidence="1" id="KW-0472">Membrane</keyword>